<dbReference type="InterPro" id="IPR002734">
    <property type="entry name" value="RibDG_C"/>
</dbReference>
<dbReference type="SUPFAM" id="SSF53597">
    <property type="entry name" value="Dihydrofolate reductase-like"/>
    <property type="match status" value="1"/>
</dbReference>
<dbReference type="EMBL" id="CP001287">
    <property type="protein sequence ID" value="ACK64635.1"/>
    <property type="molecule type" value="Genomic_DNA"/>
</dbReference>
<keyword evidence="3" id="KW-0560">Oxidoreductase</keyword>
<comment type="pathway">
    <text evidence="1">Cofactor biosynthesis; riboflavin biosynthesis.</text>
</comment>
<proteinExistence type="predicted"/>
<evidence type="ECO:0000313" key="5">
    <source>
        <dbReference type="EMBL" id="ACK64635.1"/>
    </source>
</evidence>
<dbReference type="KEGG" id="cyp:PCC8801_0544"/>
<dbReference type="RefSeq" id="WP_012593912.1">
    <property type="nucleotide sequence ID" value="NC_011726.1"/>
</dbReference>
<name>B7JVR4_RIPO1</name>
<sequence length="230" mass="25373">MTIKRPQTVAILAITVDGKIADNQRHPARFGSDTDKAHLEKQISLVDGVLFGAATLAAYQTTLLIKNPELLADRQQQKKPLQPINIVVSGSGKINPNLRFFSQEVPRWLLTTMPGSIVAKKSNHQAFEKTIIADSKDLKKIDFIKAFLVLKELGLNKVAILGGGELLASLLEVNLIDELWLTICPLILGGTTSPTPVEGLGFSYDQAKRLQLLTVESIDQEIFLHYRLHS</sequence>
<dbReference type="HOGENOM" id="CLU_036590_4_1_3"/>
<evidence type="ECO:0000256" key="1">
    <source>
        <dbReference type="ARBA" id="ARBA00005104"/>
    </source>
</evidence>
<dbReference type="STRING" id="41431.PCC8801_0544"/>
<dbReference type="PANTHER" id="PTHR38011:SF7">
    <property type="entry name" value="2,5-DIAMINO-6-RIBOSYLAMINO-4(3H)-PYRIMIDINONE 5'-PHOSPHATE REDUCTASE"/>
    <property type="match status" value="1"/>
</dbReference>
<organism evidence="5 6">
    <name type="scientific">Rippkaea orientalis (strain PCC 8801 / RF-1)</name>
    <name type="common">Cyanothece sp. (strain PCC 8801)</name>
    <dbReference type="NCBI Taxonomy" id="41431"/>
    <lineage>
        <taxon>Bacteria</taxon>
        <taxon>Bacillati</taxon>
        <taxon>Cyanobacteriota</taxon>
        <taxon>Cyanophyceae</taxon>
        <taxon>Oscillatoriophycideae</taxon>
        <taxon>Chroococcales</taxon>
        <taxon>Aphanothecaceae</taxon>
        <taxon>Rippkaea</taxon>
        <taxon>Rippkaea orientalis</taxon>
    </lineage>
</organism>
<evidence type="ECO:0000259" key="4">
    <source>
        <dbReference type="Pfam" id="PF01872"/>
    </source>
</evidence>
<accession>B7JVR4</accession>
<gene>
    <name evidence="5" type="ordered locus">PCC8801_0544</name>
</gene>
<dbReference type="InterPro" id="IPR024072">
    <property type="entry name" value="DHFR-like_dom_sf"/>
</dbReference>
<dbReference type="Gene3D" id="3.40.430.10">
    <property type="entry name" value="Dihydrofolate Reductase, subunit A"/>
    <property type="match status" value="1"/>
</dbReference>
<dbReference type="eggNOG" id="COG1985">
    <property type="taxonomic scope" value="Bacteria"/>
</dbReference>
<keyword evidence="6" id="KW-1185">Reference proteome</keyword>
<evidence type="ECO:0000256" key="3">
    <source>
        <dbReference type="ARBA" id="ARBA00023002"/>
    </source>
</evidence>
<evidence type="ECO:0000313" key="6">
    <source>
        <dbReference type="Proteomes" id="UP000008204"/>
    </source>
</evidence>
<protein>
    <submittedName>
        <fullName evidence="5">Bifunctional deaminase-reductase domain protein</fullName>
    </submittedName>
</protein>
<feature type="domain" description="Bacterial bifunctional deaminase-reductase C-terminal" evidence="4">
    <location>
        <begin position="12"/>
        <end position="223"/>
    </location>
</feature>
<dbReference type="AlphaFoldDB" id="B7JVR4"/>
<dbReference type="GO" id="GO:0008703">
    <property type="term" value="F:5-amino-6-(5-phosphoribosylamino)uracil reductase activity"/>
    <property type="evidence" value="ECO:0007669"/>
    <property type="project" value="InterPro"/>
</dbReference>
<dbReference type="InterPro" id="IPR050765">
    <property type="entry name" value="Riboflavin_Biosynth_HTPR"/>
</dbReference>
<dbReference type="OrthoDB" id="9800865at2"/>
<reference evidence="6" key="1">
    <citation type="journal article" date="2011" name="MBio">
        <title>Novel metabolic attributes of the genus Cyanothece, comprising a group of unicellular nitrogen-fixing Cyanobacteria.</title>
        <authorList>
            <person name="Bandyopadhyay A."/>
            <person name="Elvitigala T."/>
            <person name="Welsh E."/>
            <person name="Stockel J."/>
            <person name="Liberton M."/>
            <person name="Min H."/>
            <person name="Sherman L.A."/>
            <person name="Pakrasi H.B."/>
        </authorList>
    </citation>
    <scope>NUCLEOTIDE SEQUENCE [LARGE SCALE GENOMIC DNA]</scope>
    <source>
        <strain evidence="6">PCC 8801</strain>
    </source>
</reference>
<evidence type="ECO:0000256" key="2">
    <source>
        <dbReference type="ARBA" id="ARBA00022857"/>
    </source>
</evidence>
<keyword evidence="2" id="KW-0521">NADP</keyword>
<dbReference type="Pfam" id="PF01872">
    <property type="entry name" value="RibD_C"/>
    <property type="match status" value="1"/>
</dbReference>
<dbReference type="Proteomes" id="UP000008204">
    <property type="component" value="Chromosome"/>
</dbReference>
<dbReference type="PANTHER" id="PTHR38011">
    <property type="entry name" value="DIHYDROFOLATE REDUCTASE FAMILY PROTEIN (AFU_ORTHOLOGUE AFUA_8G06820)"/>
    <property type="match status" value="1"/>
</dbReference>
<dbReference type="GO" id="GO:0009231">
    <property type="term" value="P:riboflavin biosynthetic process"/>
    <property type="evidence" value="ECO:0007669"/>
    <property type="project" value="InterPro"/>
</dbReference>